<reference evidence="2" key="1">
    <citation type="submission" date="2022-11" db="EMBL/GenBank/DDBJ databases">
        <title>Salinimicrobium profundisediminis sp. nov., isolated from deep-sea sediment of the Mariana Trench.</title>
        <authorList>
            <person name="Fu H."/>
        </authorList>
    </citation>
    <scope>NUCLEOTIDE SEQUENCE</scope>
    <source>
        <strain evidence="2">MT39</strain>
    </source>
</reference>
<feature type="domain" description="PIN" evidence="1">
    <location>
        <begin position="6"/>
        <end position="112"/>
    </location>
</feature>
<dbReference type="RefSeq" id="WP_266069413.1">
    <property type="nucleotide sequence ID" value="NZ_JAPJDA010000011.1"/>
</dbReference>
<dbReference type="Proteomes" id="UP001148482">
    <property type="component" value="Unassembled WGS sequence"/>
</dbReference>
<proteinExistence type="predicted"/>
<dbReference type="InterPro" id="IPR002716">
    <property type="entry name" value="PIN_dom"/>
</dbReference>
<protein>
    <submittedName>
        <fullName evidence="2">PIN domain-containing protein</fullName>
    </submittedName>
</protein>
<dbReference type="InterPro" id="IPR029060">
    <property type="entry name" value="PIN-like_dom_sf"/>
</dbReference>
<keyword evidence="3" id="KW-1185">Reference proteome</keyword>
<sequence>MKKQRIYIDTSVFGGFFDMEFEEFTKPLFERINNGEFIILFSDVTQEELKFAPGKVKTLVTRIKADLTDFLETDDEAVELALEYQKEKVVGKTSYADCLHIALATVNRADLLISWNFKHIVNIERIRGYNAINMKNGYKQLEIRSPRDIISYENEN</sequence>
<accession>A0A9X3CWU3</accession>
<organism evidence="2 3">
    <name type="scientific">Salinimicrobium profundisediminis</name>
    <dbReference type="NCBI Taxonomy" id="2994553"/>
    <lineage>
        <taxon>Bacteria</taxon>
        <taxon>Pseudomonadati</taxon>
        <taxon>Bacteroidota</taxon>
        <taxon>Flavobacteriia</taxon>
        <taxon>Flavobacteriales</taxon>
        <taxon>Flavobacteriaceae</taxon>
        <taxon>Salinimicrobium</taxon>
    </lineage>
</organism>
<dbReference type="AlphaFoldDB" id="A0A9X3CWU3"/>
<dbReference type="Gene3D" id="3.40.50.1010">
    <property type="entry name" value="5'-nuclease"/>
    <property type="match status" value="1"/>
</dbReference>
<dbReference type="Pfam" id="PF01850">
    <property type="entry name" value="PIN"/>
    <property type="match status" value="1"/>
</dbReference>
<dbReference type="EMBL" id="JAPJDA010000011">
    <property type="protein sequence ID" value="MCX2838154.1"/>
    <property type="molecule type" value="Genomic_DNA"/>
</dbReference>
<evidence type="ECO:0000259" key="1">
    <source>
        <dbReference type="Pfam" id="PF01850"/>
    </source>
</evidence>
<dbReference type="SUPFAM" id="SSF88723">
    <property type="entry name" value="PIN domain-like"/>
    <property type="match status" value="1"/>
</dbReference>
<name>A0A9X3CWU3_9FLAO</name>
<evidence type="ECO:0000313" key="3">
    <source>
        <dbReference type="Proteomes" id="UP001148482"/>
    </source>
</evidence>
<comment type="caution">
    <text evidence="2">The sequence shown here is derived from an EMBL/GenBank/DDBJ whole genome shotgun (WGS) entry which is preliminary data.</text>
</comment>
<gene>
    <name evidence="2" type="ORF">OQ279_08295</name>
</gene>
<evidence type="ECO:0000313" key="2">
    <source>
        <dbReference type="EMBL" id="MCX2838154.1"/>
    </source>
</evidence>